<evidence type="ECO:0000313" key="4">
    <source>
        <dbReference type="EMBL" id="EMR4590690.1"/>
    </source>
</evidence>
<feature type="transmembrane region" description="Helical" evidence="1">
    <location>
        <begin position="75"/>
        <end position="96"/>
    </location>
</feature>
<name>A0A264VL48_PRORE</name>
<feature type="transmembrane region" description="Helical" evidence="1">
    <location>
        <begin position="48"/>
        <end position="69"/>
    </location>
</feature>
<dbReference type="AlphaFoldDB" id="A0A264VL48"/>
<protein>
    <submittedName>
        <fullName evidence="2">DUF2628 domain-containing protein</fullName>
    </submittedName>
</protein>
<dbReference type="RefSeq" id="WP_094963192.1">
    <property type="nucleotide sequence ID" value="NZ_ABFDCF020000002.1"/>
</dbReference>
<keyword evidence="1" id="KW-1133">Transmembrane helix</keyword>
<reference evidence="6 7" key="1">
    <citation type="submission" date="2017-07" db="EMBL/GenBank/DDBJ databases">
        <title>blaIMP-27 on transferable plasmids in Proteus mirabilis and Providencia rettgeri.</title>
        <authorList>
            <person name="Potter R."/>
        </authorList>
    </citation>
    <scope>NUCLEOTIDE SEQUENCE [LARGE SCALE GENOMIC DNA]</scope>
    <source>
        <strain evidence="6 7">PR1</strain>
    </source>
</reference>
<evidence type="ECO:0000313" key="2">
    <source>
        <dbReference type="EMBL" id="ELR5218503.1"/>
    </source>
</evidence>
<dbReference type="Pfam" id="PF10947">
    <property type="entry name" value="DUF2628"/>
    <property type="match status" value="1"/>
</dbReference>
<dbReference type="EMBL" id="NOWC01000047">
    <property type="protein sequence ID" value="OZS72066.1"/>
    <property type="molecule type" value="Genomic_DNA"/>
</dbReference>
<comment type="caution">
    <text evidence="6">The sequence shown here is derived from an EMBL/GenBank/DDBJ whole genome shotgun (WGS) entry which is preliminary data.</text>
</comment>
<evidence type="ECO:0000256" key="1">
    <source>
        <dbReference type="SAM" id="Phobius"/>
    </source>
</evidence>
<dbReference type="EMBL" id="ABEXCJ050000048">
    <property type="protein sequence ID" value="EMR4592259.1"/>
    <property type="molecule type" value="Genomic_DNA"/>
</dbReference>
<dbReference type="EMBL" id="ABEXCJ040000006">
    <property type="protein sequence ID" value="ELR5218503.1"/>
    <property type="molecule type" value="Genomic_DNA"/>
</dbReference>
<dbReference type="Proteomes" id="UP000216001">
    <property type="component" value="Unassembled WGS sequence"/>
</dbReference>
<evidence type="ECO:0000313" key="5">
    <source>
        <dbReference type="EMBL" id="EMR4592259.1"/>
    </source>
</evidence>
<sequence length="110" mass="12581">MDNSINANLKYITFTKGTNTVIVKNGFSWTAFFFGFWVYLYRKMWGSFALWLVVGLIFITLSLGANGIAESTGDTRLASVIFLIRILYSVYQGATINKNYMFRLKMQGYV</sequence>
<dbReference type="InterPro" id="IPR024399">
    <property type="entry name" value="DUF2628"/>
</dbReference>
<proteinExistence type="predicted"/>
<gene>
    <name evidence="6" type="ORF">CHI95_23840</name>
    <name evidence="4" type="ORF">M0K77_003033</name>
    <name evidence="5" type="ORF">M0K77_004659</name>
    <name evidence="2" type="ORF">M0K77_RS15165</name>
    <name evidence="3" type="ORF">M0K77_RS23295</name>
</gene>
<evidence type="ECO:0000313" key="3">
    <source>
        <dbReference type="EMBL" id="ELR5220072.1"/>
    </source>
</evidence>
<evidence type="ECO:0000313" key="7">
    <source>
        <dbReference type="Proteomes" id="UP000216001"/>
    </source>
</evidence>
<evidence type="ECO:0000313" key="6">
    <source>
        <dbReference type="EMBL" id="OZS72066.1"/>
    </source>
</evidence>
<reference evidence="2" key="2">
    <citation type="submission" date="2023-10" db="EMBL/GenBank/DDBJ databases">
        <authorList>
            <consortium name="Clinical and Environmental Microbiology Branch: Whole genome sequencing antimicrobial resistance pathogens in the healthcare setting"/>
        </authorList>
    </citation>
    <scope>NUCLEOTIDE SEQUENCE</scope>
    <source>
        <strain evidence="2">2020QW-00022</strain>
    </source>
</reference>
<dbReference type="EMBL" id="ABEXCJ050000006">
    <property type="protein sequence ID" value="EMR4590690.1"/>
    <property type="molecule type" value="Genomic_DNA"/>
</dbReference>
<keyword evidence="1" id="KW-0472">Membrane</keyword>
<accession>A0A264VL48</accession>
<dbReference type="EMBL" id="ABEXCJ040000048">
    <property type="protein sequence ID" value="ELR5220072.1"/>
    <property type="molecule type" value="Genomic_DNA"/>
</dbReference>
<feature type="transmembrane region" description="Helical" evidence="1">
    <location>
        <begin position="20"/>
        <end position="41"/>
    </location>
</feature>
<organism evidence="6 7">
    <name type="scientific">Providencia rettgeri</name>
    <dbReference type="NCBI Taxonomy" id="587"/>
    <lineage>
        <taxon>Bacteria</taxon>
        <taxon>Pseudomonadati</taxon>
        <taxon>Pseudomonadota</taxon>
        <taxon>Gammaproteobacteria</taxon>
        <taxon>Enterobacterales</taxon>
        <taxon>Morganellaceae</taxon>
        <taxon>Providencia</taxon>
    </lineage>
</organism>
<keyword evidence="1" id="KW-0812">Transmembrane</keyword>